<reference evidence="1" key="1">
    <citation type="submission" date="2014-09" db="EMBL/GenBank/DDBJ databases">
        <authorList>
            <person name="Magalhaes I.L.F."/>
            <person name="Oliveira U."/>
            <person name="Santos F.R."/>
            <person name="Vidigal T.H.D.A."/>
            <person name="Brescovit A.D."/>
            <person name="Santos A.J."/>
        </authorList>
    </citation>
    <scope>NUCLEOTIDE SEQUENCE</scope>
    <source>
        <tissue evidence="1">Shoot tissue taken approximately 20 cm above the soil surface</tissue>
    </source>
</reference>
<accession>A0A0A8Z1D3</accession>
<reference evidence="1" key="2">
    <citation type="journal article" date="2015" name="Data Brief">
        <title>Shoot transcriptome of the giant reed, Arundo donax.</title>
        <authorList>
            <person name="Barrero R.A."/>
            <person name="Guerrero F.D."/>
            <person name="Moolhuijzen P."/>
            <person name="Goolsby J.A."/>
            <person name="Tidwell J."/>
            <person name="Bellgard S.E."/>
            <person name="Bellgard M.I."/>
        </authorList>
    </citation>
    <scope>NUCLEOTIDE SEQUENCE</scope>
    <source>
        <tissue evidence="1">Shoot tissue taken approximately 20 cm above the soil surface</tissue>
    </source>
</reference>
<name>A0A0A8Z1D3_ARUDO</name>
<evidence type="ECO:0000313" key="1">
    <source>
        <dbReference type="EMBL" id="JAD31508.1"/>
    </source>
</evidence>
<dbReference type="AlphaFoldDB" id="A0A0A8Z1D3"/>
<proteinExistence type="predicted"/>
<dbReference type="EMBL" id="GBRH01266387">
    <property type="protein sequence ID" value="JAD31508.1"/>
    <property type="molecule type" value="Transcribed_RNA"/>
</dbReference>
<sequence>MNDFNHFYCSCLASSVGQIACLCNTCVSDCHVLLSCICIIKCAFNCLQMV</sequence>
<protein>
    <submittedName>
        <fullName evidence="1">Uncharacterized protein</fullName>
    </submittedName>
</protein>
<organism evidence="1">
    <name type="scientific">Arundo donax</name>
    <name type="common">Giant reed</name>
    <name type="synonym">Donax arundinaceus</name>
    <dbReference type="NCBI Taxonomy" id="35708"/>
    <lineage>
        <taxon>Eukaryota</taxon>
        <taxon>Viridiplantae</taxon>
        <taxon>Streptophyta</taxon>
        <taxon>Embryophyta</taxon>
        <taxon>Tracheophyta</taxon>
        <taxon>Spermatophyta</taxon>
        <taxon>Magnoliopsida</taxon>
        <taxon>Liliopsida</taxon>
        <taxon>Poales</taxon>
        <taxon>Poaceae</taxon>
        <taxon>PACMAD clade</taxon>
        <taxon>Arundinoideae</taxon>
        <taxon>Arundineae</taxon>
        <taxon>Arundo</taxon>
    </lineage>
</organism>